<dbReference type="InterPro" id="IPR006913">
    <property type="entry name" value="CENP-V/GFA"/>
</dbReference>
<proteinExistence type="inferred from homology"/>
<gene>
    <name evidence="6" type="ORF">SAMN05216258_103332</name>
</gene>
<dbReference type="PANTHER" id="PTHR33337">
    <property type="entry name" value="GFA DOMAIN-CONTAINING PROTEIN"/>
    <property type="match status" value="1"/>
</dbReference>
<keyword evidence="4" id="KW-0456">Lyase</keyword>
<dbReference type="RefSeq" id="WP_092859110.1">
    <property type="nucleotide sequence ID" value="NZ_FOQH01000003.1"/>
</dbReference>
<evidence type="ECO:0000259" key="5">
    <source>
        <dbReference type="PROSITE" id="PS51891"/>
    </source>
</evidence>
<keyword evidence="2" id="KW-0479">Metal-binding</keyword>
<dbReference type="GO" id="GO:0046872">
    <property type="term" value="F:metal ion binding"/>
    <property type="evidence" value="ECO:0007669"/>
    <property type="project" value="UniProtKB-KW"/>
</dbReference>
<sequence>MTYTGRCQCGACRFDFEGPPNWVAHCHCLSCRRASGAALVTYVGVPDGAWRWTGAEPKAWESSPGTRWLRCADCGALVAYDADRYGAEIHFPLALIEDPVGLVPEAHARWDERVGWLAFVDDLPKESR</sequence>
<name>A0A1I3EEL5_9RHOB</name>
<dbReference type="STRING" id="1114924.SAMN05216258_103332"/>
<dbReference type="PROSITE" id="PS51891">
    <property type="entry name" value="CENP_V_GFA"/>
    <property type="match status" value="1"/>
</dbReference>
<dbReference type="Proteomes" id="UP000199377">
    <property type="component" value="Unassembled WGS sequence"/>
</dbReference>
<evidence type="ECO:0000313" key="7">
    <source>
        <dbReference type="Proteomes" id="UP000199377"/>
    </source>
</evidence>
<dbReference type="Pfam" id="PF04828">
    <property type="entry name" value="GFA"/>
    <property type="match status" value="1"/>
</dbReference>
<protein>
    <submittedName>
        <fullName evidence="6">Uncharacterized conserved protein</fullName>
    </submittedName>
</protein>
<dbReference type="InterPro" id="IPR011057">
    <property type="entry name" value="Mss4-like_sf"/>
</dbReference>
<dbReference type="EMBL" id="FOQH01000003">
    <property type="protein sequence ID" value="SFH97378.1"/>
    <property type="molecule type" value="Genomic_DNA"/>
</dbReference>
<accession>A0A1I3EEL5</accession>
<evidence type="ECO:0000313" key="6">
    <source>
        <dbReference type="EMBL" id="SFH97378.1"/>
    </source>
</evidence>
<dbReference type="SUPFAM" id="SSF51316">
    <property type="entry name" value="Mss4-like"/>
    <property type="match status" value="1"/>
</dbReference>
<comment type="similarity">
    <text evidence="1">Belongs to the Gfa family.</text>
</comment>
<keyword evidence="7" id="KW-1185">Reference proteome</keyword>
<dbReference type="PANTHER" id="PTHR33337:SF40">
    <property type="entry name" value="CENP-V_GFA DOMAIN-CONTAINING PROTEIN-RELATED"/>
    <property type="match status" value="1"/>
</dbReference>
<dbReference type="GO" id="GO:0016846">
    <property type="term" value="F:carbon-sulfur lyase activity"/>
    <property type="evidence" value="ECO:0007669"/>
    <property type="project" value="InterPro"/>
</dbReference>
<evidence type="ECO:0000256" key="2">
    <source>
        <dbReference type="ARBA" id="ARBA00022723"/>
    </source>
</evidence>
<keyword evidence="3" id="KW-0862">Zinc</keyword>
<evidence type="ECO:0000256" key="3">
    <source>
        <dbReference type="ARBA" id="ARBA00022833"/>
    </source>
</evidence>
<dbReference type="OrthoDB" id="9789603at2"/>
<feature type="domain" description="CENP-V/GFA" evidence="5">
    <location>
        <begin position="3"/>
        <end position="111"/>
    </location>
</feature>
<organism evidence="6 7">
    <name type="scientific">Albimonas pacifica</name>
    <dbReference type="NCBI Taxonomy" id="1114924"/>
    <lineage>
        <taxon>Bacteria</taxon>
        <taxon>Pseudomonadati</taxon>
        <taxon>Pseudomonadota</taxon>
        <taxon>Alphaproteobacteria</taxon>
        <taxon>Rhodobacterales</taxon>
        <taxon>Paracoccaceae</taxon>
        <taxon>Albimonas</taxon>
    </lineage>
</organism>
<dbReference type="Gene3D" id="3.90.1590.10">
    <property type="entry name" value="glutathione-dependent formaldehyde- activating enzyme (gfa)"/>
    <property type="match status" value="1"/>
</dbReference>
<reference evidence="6 7" key="1">
    <citation type="submission" date="2016-10" db="EMBL/GenBank/DDBJ databases">
        <authorList>
            <person name="de Groot N.N."/>
        </authorList>
    </citation>
    <scope>NUCLEOTIDE SEQUENCE [LARGE SCALE GENOMIC DNA]</scope>
    <source>
        <strain evidence="6 7">CGMCC 1.11030</strain>
    </source>
</reference>
<dbReference type="AlphaFoldDB" id="A0A1I3EEL5"/>
<evidence type="ECO:0000256" key="1">
    <source>
        <dbReference type="ARBA" id="ARBA00005495"/>
    </source>
</evidence>
<evidence type="ECO:0000256" key="4">
    <source>
        <dbReference type="ARBA" id="ARBA00023239"/>
    </source>
</evidence>